<dbReference type="PANTHER" id="PTHR34883">
    <property type="entry name" value="SERINE-RICH PROTEIN, PUTATIVE-RELATED-RELATED"/>
    <property type="match status" value="1"/>
</dbReference>
<evidence type="ECO:0000256" key="1">
    <source>
        <dbReference type="SAM" id="MobiDB-lite"/>
    </source>
</evidence>
<dbReference type="OrthoDB" id="5421909at2759"/>
<proteinExistence type="predicted"/>
<dbReference type="Proteomes" id="UP000742024">
    <property type="component" value="Unassembled WGS sequence"/>
</dbReference>
<protein>
    <recommendedName>
        <fullName evidence="6">Extracellular serine-rich protein</fullName>
    </recommendedName>
</protein>
<dbReference type="Gene3D" id="2.60.40.420">
    <property type="entry name" value="Cupredoxins - blue copper proteins"/>
    <property type="match status" value="1"/>
</dbReference>
<dbReference type="InterPro" id="IPR052953">
    <property type="entry name" value="Ser-rich/MCO-related"/>
</dbReference>
<organism evidence="3 5">
    <name type="scientific">Claviceps arundinis</name>
    <dbReference type="NCBI Taxonomy" id="1623583"/>
    <lineage>
        <taxon>Eukaryota</taxon>
        <taxon>Fungi</taxon>
        <taxon>Dikarya</taxon>
        <taxon>Ascomycota</taxon>
        <taxon>Pezizomycotina</taxon>
        <taxon>Sordariomycetes</taxon>
        <taxon>Hypocreomycetidae</taxon>
        <taxon>Hypocreales</taxon>
        <taxon>Clavicipitaceae</taxon>
        <taxon>Claviceps</taxon>
    </lineage>
</organism>
<dbReference type="InterPro" id="IPR008972">
    <property type="entry name" value="Cupredoxin"/>
</dbReference>
<evidence type="ECO:0000313" key="2">
    <source>
        <dbReference type="EMBL" id="KAG5965553.1"/>
    </source>
</evidence>
<dbReference type="CDD" id="cd00920">
    <property type="entry name" value="Cupredoxin"/>
    <property type="match status" value="1"/>
</dbReference>
<name>A0A9P7N1V3_9HYPO</name>
<feature type="compositionally biased region" description="Polar residues" evidence="1">
    <location>
        <begin position="170"/>
        <end position="185"/>
    </location>
</feature>
<comment type="caution">
    <text evidence="3">The sequence shown here is derived from an EMBL/GenBank/DDBJ whole genome shotgun (WGS) entry which is preliminary data.</text>
</comment>
<dbReference type="PANTHER" id="PTHR34883:SF15">
    <property type="entry name" value="EXTRACELLULAR SERINE-RICH PROTEIN"/>
    <property type="match status" value="1"/>
</dbReference>
<keyword evidence="4" id="KW-1185">Reference proteome</keyword>
<evidence type="ECO:0008006" key="6">
    <source>
        <dbReference type="Google" id="ProtNLM"/>
    </source>
</evidence>
<sequence length="228" mass="23552">MPSIKTYLAAAGLAASAAADIIKITATTDSAFNPNSVTAKAGDVLEFHFQSGNHSVVAGDYHFACSPLPIGYGFFSGYVNVDPGQIGKVFRVSLANDEPLVFYSSQVGDCSRGMVGIVNPNEQQNLENYMMRASLLSQDMIPDAACHGTEIYGGQLADEEVGGKCTDTTIKGNNTNMTPGSKNNGSHGGNEEIAGGQGHASAVQMLEVPLLAVTVAVASGAMAVFAGL</sequence>
<evidence type="ECO:0000313" key="5">
    <source>
        <dbReference type="Proteomes" id="UP000784919"/>
    </source>
</evidence>
<gene>
    <name evidence="3" type="ORF">E4U56_005576</name>
    <name evidence="2" type="ORF">E4U57_003830</name>
</gene>
<evidence type="ECO:0000313" key="4">
    <source>
        <dbReference type="Proteomes" id="UP000742024"/>
    </source>
</evidence>
<dbReference type="EMBL" id="SRPS01000004">
    <property type="protein sequence ID" value="KAG5978097.1"/>
    <property type="molecule type" value="Genomic_DNA"/>
</dbReference>
<reference evidence="3 4" key="1">
    <citation type="journal article" date="2020" name="bioRxiv">
        <title>Whole genome comparisons of ergot fungi reveals the divergence and evolution of species within the genus Claviceps are the result of varying mechanisms driving genome evolution and host range expansion.</title>
        <authorList>
            <person name="Wyka S.A."/>
            <person name="Mondo S.J."/>
            <person name="Liu M."/>
            <person name="Dettman J."/>
            <person name="Nalam V."/>
            <person name="Broders K.D."/>
        </authorList>
    </citation>
    <scope>NUCLEOTIDE SEQUENCE</scope>
    <source>
        <strain evidence="3">CCC 1102</strain>
        <strain evidence="2 4">LM583</strain>
    </source>
</reference>
<dbReference type="Proteomes" id="UP000784919">
    <property type="component" value="Unassembled WGS sequence"/>
</dbReference>
<feature type="region of interest" description="Disordered" evidence="1">
    <location>
        <begin position="170"/>
        <end position="196"/>
    </location>
</feature>
<accession>A0A9P7N1V3</accession>
<dbReference type="SUPFAM" id="SSF49503">
    <property type="entry name" value="Cupredoxins"/>
    <property type="match status" value="1"/>
</dbReference>
<evidence type="ECO:0000313" key="3">
    <source>
        <dbReference type="EMBL" id="KAG5978097.1"/>
    </source>
</evidence>
<dbReference type="AlphaFoldDB" id="A0A9P7N1V3"/>
<dbReference type="EMBL" id="SRPR01000029">
    <property type="protein sequence ID" value="KAG5965553.1"/>
    <property type="molecule type" value="Genomic_DNA"/>
</dbReference>